<dbReference type="AlphaFoldDB" id="A0A0A8JZ64"/>
<name>A0A0A8JZ64_9HYPH</name>
<organism evidence="3 4">
    <name type="scientific">Methyloceanibacter caenitepidi</name>
    <dbReference type="NCBI Taxonomy" id="1384459"/>
    <lineage>
        <taxon>Bacteria</taxon>
        <taxon>Pseudomonadati</taxon>
        <taxon>Pseudomonadota</taxon>
        <taxon>Alphaproteobacteria</taxon>
        <taxon>Hyphomicrobiales</taxon>
        <taxon>Hyphomicrobiaceae</taxon>
        <taxon>Methyloceanibacter</taxon>
    </lineage>
</organism>
<accession>A0A0A8JZ64</accession>
<dbReference type="HOGENOM" id="CLU_404293_0_0_5"/>
<evidence type="ECO:0000256" key="1">
    <source>
        <dbReference type="SAM" id="Coils"/>
    </source>
</evidence>
<dbReference type="KEGG" id="mcg:GL4_0635"/>
<evidence type="ECO:0000256" key="2">
    <source>
        <dbReference type="SAM" id="MobiDB-lite"/>
    </source>
</evidence>
<protein>
    <recommendedName>
        <fullName evidence="5">Phage protein</fullName>
    </recommendedName>
</protein>
<dbReference type="EMBL" id="AP014648">
    <property type="protein sequence ID" value="BAQ16098.1"/>
    <property type="molecule type" value="Genomic_DNA"/>
</dbReference>
<keyword evidence="4" id="KW-1185">Reference proteome</keyword>
<evidence type="ECO:0000313" key="3">
    <source>
        <dbReference type="EMBL" id="BAQ16098.1"/>
    </source>
</evidence>
<gene>
    <name evidence="3" type="ORF">GL4_0635</name>
</gene>
<sequence>MEDERLEQNESTEAEEPKVDDARKKFIEEWSERIKESRDHWKTLGVYDEMKTNQEFAKRGADSDWIKGGNYTVPILNRHINQAVSQLYAKNPTALVKRREKMLYKLWDGRADTLQAALAGVGIGDGESIAIVQEVLAVRQYELQMDRMSKTMQILWDYYVGEQACNFKQQLKAAVRRAKVCKVGYVKLGYQRILEKRPEITAQIEDVTTKIAAVERILQDIAEGKIDDQSAELERLRVNLAELQEQETLLVREGLIFDFPRANEITIDKNCVHLKSLAGAGWVSHDFHMTPRKIKETWGVDIKDAYTKYKPDGSQYDDNCKNPTAYVHEVHDKEDRHCFVIVDGYHDYVKEPYSQLKIERFFPIFPIVFNETEDEKNIYPPSDIELAKDIQNEYNRSRESLREHRRAARPWWVEGQGLEREEKEKIANHEAHEVVTVKTLGTGQKITDLIQAGPTASIDPNLYEVNMHYEDLQRVLGTSAARFGGTSGDTATEVSVAEESYADTNSDNVDDLDEVLTELAKAAGQVMLTEVAKETVIEIVGEGAVWPDMPQTREQVAKDLSLDIKAGSSGRPNAAAELAKLERGAPILIQLQGINPEVLGRRYAELIDMDPDELVAGGMPSIQAMNALMAKAGAQPATGDPATDPASQGGEGADNAPGPQQNEGEPGGQPAYPAPAPPVA</sequence>
<evidence type="ECO:0000313" key="4">
    <source>
        <dbReference type="Proteomes" id="UP000031643"/>
    </source>
</evidence>
<dbReference type="RefSeq" id="WP_045364440.1">
    <property type="nucleotide sequence ID" value="NZ_AP014648.1"/>
</dbReference>
<proteinExistence type="predicted"/>
<keyword evidence="1" id="KW-0175">Coiled coil</keyword>
<feature type="region of interest" description="Disordered" evidence="2">
    <location>
        <begin position="632"/>
        <end position="680"/>
    </location>
</feature>
<dbReference type="Proteomes" id="UP000031643">
    <property type="component" value="Chromosome"/>
</dbReference>
<feature type="region of interest" description="Disordered" evidence="2">
    <location>
        <begin position="1"/>
        <end position="21"/>
    </location>
</feature>
<reference evidence="3 4" key="1">
    <citation type="submission" date="2014-09" db="EMBL/GenBank/DDBJ databases">
        <title>Genome sequencing of Methyloceanibacter caenitepidi Gela4.</title>
        <authorList>
            <person name="Takeuchi M."/>
            <person name="Susumu S."/>
            <person name="Kamagata Y."/>
            <person name="Oshima K."/>
            <person name="Hattori M."/>
            <person name="Iwasaki W."/>
        </authorList>
    </citation>
    <scope>NUCLEOTIDE SEQUENCE [LARGE SCALE GENOMIC DNA]</scope>
    <source>
        <strain evidence="3 4">Gela4</strain>
    </source>
</reference>
<dbReference type="OrthoDB" id="8263666at2"/>
<evidence type="ECO:0008006" key="5">
    <source>
        <dbReference type="Google" id="ProtNLM"/>
    </source>
</evidence>
<feature type="compositionally biased region" description="Low complexity" evidence="2">
    <location>
        <begin position="657"/>
        <end position="671"/>
    </location>
</feature>
<dbReference type="STRING" id="1384459.GL4_0635"/>
<feature type="compositionally biased region" description="Acidic residues" evidence="2">
    <location>
        <begin position="1"/>
        <end position="14"/>
    </location>
</feature>
<feature type="coiled-coil region" evidence="1">
    <location>
        <begin position="219"/>
        <end position="253"/>
    </location>
</feature>